<keyword evidence="2 7" id="KW-0699">rRNA-binding</keyword>
<dbReference type="GO" id="GO:0006412">
    <property type="term" value="P:translation"/>
    <property type="evidence" value="ECO:0007669"/>
    <property type="project" value="UniProtKB-UniRule"/>
</dbReference>
<dbReference type="Gene3D" id="3.40.5.10">
    <property type="entry name" value="Ribosomal protein L9, N-terminal domain"/>
    <property type="match status" value="1"/>
</dbReference>
<dbReference type="InterPro" id="IPR036935">
    <property type="entry name" value="Ribosomal_bL9_N_sf"/>
</dbReference>
<dbReference type="AlphaFoldDB" id="A0A017H671"/>
<dbReference type="Pfam" id="PF01281">
    <property type="entry name" value="Ribosomal_L9_N"/>
    <property type="match status" value="1"/>
</dbReference>
<dbReference type="GO" id="GO:0019843">
    <property type="term" value="F:rRNA binding"/>
    <property type="evidence" value="ECO:0007669"/>
    <property type="project" value="UniProtKB-UniRule"/>
</dbReference>
<evidence type="ECO:0000256" key="6">
    <source>
        <dbReference type="ARBA" id="ARBA00035292"/>
    </source>
</evidence>
<dbReference type="InterPro" id="IPR020069">
    <property type="entry name" value="Ribosomal_bL9_C"/>
</dbReference>
<dbReference type="Gene3D" id="3.10.430.100">
    <property type="entry name" value="Ribosomal protein L9, C-terminal domain"/>
    <property type="match status" value="1"/>
</dbReference>
<dbReference type="Proteomes" id="UP000031184">
    <property type="component" value="Unassembled WGS sequence"/>
</dbReference>
<evidence type="ECO:0000256" key="3">
    <source>
        <dbReference type="ARBA" id="ARBA00022884"/>
    </source>
</evidence>
<keyword evidence="3 7" id="KW-0694">RNA-binding</keyword>
<evidence type="ECO:0000313" key="9">
    <source>
        <dbReference type="EMBL" id="KID48739.1"/>
    </source>
</evidence>
<dbReference type="GO" id="GO:0005840">
    <property type="term" value="C:ribosome"/>
    <property type="evidence" value="ECO:0007669"/>
    <property type="project" value="UniProtKB-KW"/>
</dbReference>
<dbReference type="GO" id="GO:1990904">
    <property type="term" value="C:ribonucleoprotein complex"/>
    <property type="evidence" value="ECO:0007669"/>
    <property type="project" value="UniProtKB-KW"/>
</dbReference>
<dbReference type="InterPro" id="IPR000244">
    <property type="entry name" value="Ribosomal_bL9"/>
</dbReference>
<dbReference type="NCBIfam" id="TIGR00158">
    <property type="entry name" value="L9"/>
    <property type="match status" value="1"/>
</dbReference>
<sequence>MAKVQVILTEDVAGQGRKGQIISVSDGYAHNFLIKNKKGILATEEELRKMENRKKKEAQRAEEDRLKAVEVKKALESAKVVIAVKTGENGKLFGAITNKEVSTGIKETFHLDIDRKKIECNIKALGEHIALVRLHTEVKAEVRVVAVAK</sequence>
<organism evidence="9 10">
    <name type="scientific">Fusobacterium necrophorum subsp. funduliforme B35</name>
    <dbReference type="NCBI Taxonomy" id="1226633"/>
    <lineage>
        <taxon>Bacteria</taxon>
        <taxon>Fusobacteriati</taxon>
        <taxon>Fusobacteriota</taxon>
        <taxon>Fusobacteriia</taxon>
        <taxon>Fusobacteriales</taxon>
        <taxon>Fusobacteriaceae</taxon>
        <taxon>Fusobacterium</taxon>
    </lineage>
</organism>
<dbReference type="EMBL" id="AUZI01000021">
    <property type="protein sequence ID" value="KID48739.1"/>
    <property type="molecule type" value="Genomic_DNA"/>
</dbReference>
<proteinExistence type="inferred from homology"/>
<dbReference type="RefSeq" id="WP_005952627.1">
    <property type="nucleotide sequence ID" value="NZ_AOJP01000004.1"/>
</dbReference>
<evidence type="ECO:0000256" key="7">
    <source>
        <dbReference type="HAMAP-Rule" id="MF_00503"/>
    </source>
</evidence>
<dbReference type="Pfam" id="PF03948">
    <property type="entry name" value="Ribosomal_L9_C"/>
    <property type="match status" value="1"/>
</dbReference>
<dbReference type="SUPFAM" id="SSF55658">
    <property type="entry name" value="L9 N-domain-like"/>
    <property type="match status" value="1"/>
</dbReference>
<dbReference type="InterPro" id="IPR020594">
    <property type="entry name" value="Ribosomal_bL9_bac/chp"/>
</dbReference>
<accession>A0A017H671</accession>
<feature type="domain" description="Ribosomal protein L9" evidence="8">
    <location>
        <begin position="16"/>
        <end position="43"/>
    </location>
</feature>
<comment type="similarity">
    <text evidence="1 7">Belongs to the bacterial ribosomal protein bL9 family.</text>
</comment>
<dbReference type="FunFam" id="3.40.5.10:FF:000010">
    <property type="entry name" value="50S ribosomal protein L9"/>
    <property type="match status" value="1"/>
</dbReference>
<keyword evidence="4 7" id="KW-0689">Ribosomal protein</keyword>
<dbReference type="PATRIC" id="fig|1226633.4.peg.1683"/>
<dbReference type="PANTHER" id="PTHR21368">
    <property type="entry name" value="50S RIBOSOMAL PROTEIN L9"/>
    <property type="match status" value="1"/>
</dbReference>
<dbReference type="PROSITE" id="PS00651">
    <property type="entry name" value="RIBOSOMAL_L9"/>
    <property type="match status" value="1"/>
</dbReference>
<evidence type="ECO:0000256" key="2">
    <source>
        <dbReference type="ARBA" id="ARBA00022730"/>
    </source>
</evidence>
<evidence type="ECO:0000256" key="4">
    <source>
        <dbReference type="ARBA" id="ARBA00022980"/>
    </source>
</evidence>
<comment type="function">
    <text evidence="7">Binds to the 23S rRNA.</text>
</comment>
<evidence type="ECO:0000313" key="10">
    <source>
        <dbReference type="Proteomes" id="UP000031184"/>
    </source>
</evidence>
<dbReference type="SUPFAM" id="SSF55653">
    <property type="entry name" value="Ribosomal protein L9 C-domain"/>
    <property type="match status" value="1"/>
</dbReference>
<dbReference type="InterPro" id="IPR009027">
    <property type="entry name" value="Ribosomal_bL9/RNase_H1_N"/>
</dbReference>
<protein>
    <recommendedName>
        <fullName evidence="6 7">Large ribosomal subunit protein bL9</fullName>
    </recommendedName>
</protein>
<evidence type="ECO:0000259" key="8">
    <source>
        <dbReference type="PROSITE" id="PS00651"/>
    </source>
</evidence>
<comment type="caution">
    <text evidence="9">The sequence shown here is derived from an EMBL/GenBank/DDBJ whole genome shotgun (WGS) entry which is preliminary data.</text>
</comment>
<dbReference type="HAMAP" id="MF_00503">
    <property type="entry name" value="Ribosomal_bL9"/>
    <property type="match status" value="1"/>
</dbReference>
<evidence type="ECO:0000256" key="5">
    <source>
        <dbReference type="ARBA" id="ARBA00023274"/>
    </source>
</evidence>
<name>A0A017H671_9FUSO</name>
<keyword evidence="5 7" id="KW-0687">Ribonucleoprotein</keyword>
<dbReference type="OrthoDB" id="9788336at2"/>
<dbReference type="GO" id="GO:0003735">
    <property type="term" value="F:structural constituent of ribosome"/>
    <property type="evidence" value="ECO:0007669"/>
    <property type="project" value="InterPro"/>
</dbReference>
<gene>
    <name evidence="7" type="primary">rplI</name>
    <name evidence="9" type="ORF">C095_08355</name>
</gene>
<dbReference type="InterPro" id="IPR036791">
    <property type="entry name" value="Ribosomal_bL9_C_sf"/>
</dbReference>
<evidence type="ECO:0000256" key="1">
    <source>
        <dbReference type="ARBA" id="ARBA00010605"/>
    </source>
</evidence>
<reference evidence="9 10" key="1">
    <citation type="submission" date="2013-08" db="EMBL/GenBank/DDBJ databases">
        <title>An opportunistic ruminal bacterium that causes liver abscesses in cattle.</title>
        <authorList>
            <person name="Benahmed F.H."/>
            <person name="Rasmussen M."/>
            <person name="Harbottle H."/>
            <person name="Soppet D."/>
            <person name="Nagaraja T.G."/>
            <person name="Davidson M."/>
        </authorList>
    </citation>
    <scope>NUCLEOTIDE SEQUENCE [LARGE SCALE GENOMIC DNA]</scope>
    <source>
        <strain evidence="9 10">B35</strain>
    </source>
</reference>
<dbReference type="InterPro" id="IPR020070">
    <property type="entry name" value="Ribosomal_bL9_N"/>
</dbReference>